<proteinExistence type="inferred from homology"/>
<evidence type="ECO:0000256" key="12">
    <source>
        <dbReference type="ARBA" id="ARBA00031636"/>
    </source>
</evidence>
<keyword evidence="11 13" id="KW-0472">Membrane</keyword>
<name>A0ABW4DQ22_9LACO</name>
<evidence type="ECO:0000256" key="11">
    <source>
        <dbReference type="ARBA" id="ARBA00023136"/>
    </source>
</evidence>
<comment type="similarity">
    <text evidence="3">Belongs to the multi antimicrobial extrusion (MATE) (TC 2.A.66.1) family.</text>
</comment>
<dbReference type="InterPro" id="IPR048279">
    <property type="entry name" value="MdtK-like"/>
</dbReference>
<evidence type="ECO:0000256" key="4">
    <source>
        <dbReference type="ARBA" id="ARBA00020268"/>
    </source>
</evidence>
<evidence type="ECO:0000256" key="7">
    <source>
        <dbReference type="ARBA" id="ARBA00022475"/>
    </source>
</evidence>
<organism evidence="14 15">
    <name type="scientific">Lapidilactobacillus mulanensis</name>
    <dbReference type="NCBI Taxonomy" id="2485999"/>
    <lineage>
        <taxon>Bacteria</taxon>
        <taxon>Bacillati</taxon>
        <taxon>Bacillota</taxon>
        <taxon>Bacilli</taxon>
        <taxon>Lactobacillales</taxon>
        <taxon>Lactobacillaceae</taxon>
        <taxon>Lapidilactobacillus</taxon>
    </lineage>
</organism>
<feature type="transmembrane region" description="Helical" evidence="13">
    <location>
        <begin position="326"/>
        <end position="345"/>
    </location>
</feature>
<evidence type="ECO:0000256" key="3">
    <source>
        <dbReference type="ARBA" id="ARBA00010199"/>
    </source>
</evidence>
<sequence>MLTVKKLMTRYLSGESFDYRFVLSLLGPVIFDQFFLVAFNFINTAMISSSGEAAISAVNMVGSINVFLIQIFVAVGLGGTVLIAQYFGRKEYQMLGKVVNGTVFGAILVATSLALLFLLGHNLILNLLFGDAEKAVMDNARLYMVGVLISYPFEATVEGVNGSLRGIGRTKNSLQLSLVMNLLNLLFNFVFIIYFKMGVLGLVVSLNLSRWLASAFAGVTLFRHRDLFSLKWSSMKQPDFRMIKRVVTVCIPFAAESFFFNGGKIIMQMMIVSLGTQVIATNAIASSWVQLSEIVPTALGTALVPIVGQCIGRKNIKDARKITKSFVSLGILAYVIGEIILFLSFNKGIALFHPSDVIKPRIFELYLIFAVGHLLVWCISFTLPSALRAAGDAKFTTMVSLITMWGIRVGIGYLVGIVFGYGLPGIYFVWVCEWAVRGTIFLLRFRGKRWYVHRLI</sequence>
<evidence type="ECO:0000256" key="8">
    <source>
        <dbReference type="ARBA" id="ARBA00022692"/>
    </source>
</evidence>
<evidence type="ECO:0000256" key="6">
    <source>
        <dbReference type="ARBA" id="ARBA00022449"/>
    </source>
</evidence>
<dbReference type="RefSeq" id="WP_125577162.1">
    <property type="nucleotide sequence ID" value="NZ_JBHTOF010000025.1"/>
</dbReference>
<feature type="transmembrane region" description="Helical" evidence="13">
    <location>
        <begin position="399"/>
        <end position="421"/>
    </location>
</feature>
<keyword evidence="7" id="KW-1003">Cell membrane</keyword>
<keyword evidence="15" id="KW-1185">Reference proteome</keyword>
<feature type="transmembrane region" description="Helical" evidence="13">
    <location>
        <begin position="62"/>
        <end position="86"/>
    </location>
</feature>
<dbReference type="InterPro" id="IPR002528">
    <property type="entry name" value="MATE_fam"/>
</dbReference>
<dbReference type="PANTHER" id="PTHR43298">
    <property type="entry name" value="MULTIDRUG RESISTANCE PROTEIN NORM-RELATED"/>
    <property type="match status" value="1"/>
</dbReference>
<feature type="transmembrane region" description="Helical" evidence="13">
    <location>
        <begin position="365"/>
        <end position="387"/>
    </location>
</feature>
<evidence type="ECO:0000313" key="15">
    <source>
        <dbReference type="Proteomes" id="UP001597244"/>
    </source>
</evidence>
<dbReference type="NCBIfam" id="TIGR00797">
    <property type="entry name" value="matE"/>
    <property type="match status" value="1"/>
</dbReference>
<dbReference type="Proteomes" id="UP001597244">
    <property type="component" value="Unassembled WGS sequence"/>
</dbReference>
<evidence type="ECO:0000256" key="9">
    <source>
        <dbReference type="ARBA" id="ARBA00022989"/>
    </source>
</evidence>
<evidence type="ECO:0000256" key="1">
    <source>
        <dbReference type="ARBA" id="ARBA00003408"/>
    </source>
</evidence>
<accession>A0ABW4DQ22</accession>
<feature type="transmembrane region" description="Helical" evidence="13">
    <location>
        <begin position="178"/>
        <end position="195"/>
    </location>
</feature>
<protein>
    <recommendedName>
        <fullName evidence="4">Probable multidrug resistance protein NorM</fullName>
    </recommendedName>
    <alternativeName>
        <fullName evidence="12">Multidrug-efflux transporter</fullName>
    </alternativeName>
</protein>
<feature type="transmembrane region" description="Helical" evidence="13">
    <location>
        <begin position="242"/>
        <end position="259"/>
    </location>
</feature>
<keyword evidence="6" id="KW-0050">Antiport</keyword>
<gene>
    <name evidence="14" type="ORF">ACFQ4L_03695</name>
</gene>
<feature type="transmembrane region" description="Helical" evidence="13">
    <location>
        <begin position="140"/>
        <end position="157"/>
    </location>
</feature>
<evidence type="ECO:0000256" key="2">
    <source>
        <dbReference type="ARBA" id="ARBA00004651"/>
    </source>
</evidence>
<feature type="transmembrane region" description="Helical" evidence="13">
    <location>
        <begin position="427"/>
        <end position="445"/>
    </location>
</feature>
<dbReference type="InterPro" id="IPR050222">
    <property type="entry name" value="MATE_MdtK"/>
</dbReference>
<dbReference type="PANTHER" id="PTHR43298:SF2">
    <property type="entry name" value="FMN_FAD EXPORTER YEEO-RELATED"/>
    <property type="match status" value="1"/>
</dbReference>
<comment type="caution">
    <text evidence="14">The sequence shown here is derived from an EMBL/GenBank/DDBJ whole genome shotgun (WGS) entry which is preliminary data.</text>
</comment>
<keyword evidence="8 13" id="KW-0812">Transmembrane</keyword>
<evidence type="ECO:0000256" key="5">
    <source>
        <dbReference type="ARBA" id="ARBA00022448"/>
    </source>
</evidence>
<dbReference type="EMBL" id="JBHTOF010000025">
    <property type="protein sequence ID" value="MFD1465191.1"/>
    <property type="molecule type" value="Genomic_DNA"/>
</dbReference>
<evidence type="ECO:0000256" key="13">
    <source>
        <dbReference type="SAM" id="Phobius"/>
    </source>
</evidence>
<evidence type="ECO:0000256" key="10">
    <source>
        <dbReference type="ARBA" id="ARBA00023065"/>
    </source>
</evidence>
<keyword evidence="10" id="KW-0406">Ion transport</keyword>
<keyword evidence="9 13" id="KW-1133">Transmembrane helix</keyword>
<reference evidence="15" key="1">
    <citation type="journal article" date="2019" name="Int. J. Syst. Evol. Microbiol.">
        <title>The Global Catalogue of Microorganisms (GCM) 10K type strain sequencing project: providing services to taxonomists for standard genome sequencing and annotation.</title>
        <authorList>
            <consortium name="The Broad Institute Genomics Platform"/>
            <consortium name="The Broad Institute Genome Sequencing Center for Infectious Disease"/>
            <person name="Wu L."/>
            <person name="Ma J."/>
        </authorList>
    </citation>
    <scope>NUCLEOTIDE SEQUENCE [LARGE SCALE GENOMIC DNA]</scope>
    <source>
        <strain evidence="15">CCM 8951</strain>
    </source>
</reference>
<dbReference type="PIRSF" id="PIRSF006603">
    <property type="entry name" value="DinF"/>
    <property type="match status" value="1"/>
</dbReference>
<comment type="subcellular location">
    <subcellularLocation>
        <location evidence="2">Cell membrane</location>
        <topology evidence="2">Multi-pass membrane protein</topology>
    </subcellularLocation>
</comment>
<comment type="function">
    <text evidence="1">Multidrug efflux pump.</text>
</comment>
<dbReference type="Pfam" id="PF01554">
    <property type="entry name" value="MatE"/>
    <property type="match status" value="2"/>
</dbReference>
<feature type="transmembrane region" description="Helical" evidence="13">
    <location>
        <begin position="21"/>
        <end position="42"/>
    </location>
</feature>
<evidence type="ECO:0000313" key="14">
    <source>
        <dbReference type="EMBL" id="MFD1465191.1"/>
    </source>
</evidence>
<keyword evidence="5" id="KW-0813">Transport</keyword>
<feature type="transmembrane region" description="Helical" evidence="13">
    <location>
        <begin position="98"/>
        <end position="120"/>
    </location>
</feature>